<keyword evidence="6" id="KW-0175">Coiled coil</keyword>
<dbReference type="STRING" id="461836.A0A0L0DC84"/>
<feature type="domain" description="BZIP" evidence="8">
    <location>
        <begin position="247"/>
        <end position="310"/>
    </location>
</feature>
<proteinExistence type="predicted"/>
<feature type="coiled-coil region" evidence="6">
    <location>
        <begin position="272"/>
        <end position="313"/>
    </location>
</feature>
<dbReference type="OrthoDB" id="674948at2759"/>
<evidence type="ECO:0000313" key="9">
    <source>
        <dbReference type="EMBL" id="KNC48918.1"/>
    </source>
</evidence>
<dbReference type="PRINTS" id="PR00041">
    <property type="entry name" value="LEUZIPPRCREB"/>
</dbReference>
<dbReference type="PROSITE" id="PS00036">
    <property type="entry name" value="BZIP_BASIC"/>
    <property type="match status" value="1"/>
</dbReference>
<organism evidence="9 10">
    <name type="scientific">Thecamonas trahens ATCC 50062</name>
    <dbReference type="NCBI Taxonomy" id="461836"/>
    <lineage>
        <taxon>Eukaryota</taxon>
        <taxon>Apusozoa</taxon>
        <taxon>Apusomonadida</taxon>
        <taxon>Apusomonadidae</taxon>
        <taxon>Thecamonas</taxon>
    </lineage>
</organism>
<reference evidence="9 10" key="1">
    <citation type="submission" date="2010-05" db="EMBL/GenBank/DDBJ databases">
        <title>The Genome Sequence of Thecamonas trahens ATCC 50062.</title>
        <authorList>
            <consortium name="The Broad Institute Genome Sequencing Platform"/>
            <person name="Russ C."/>
            <person name="Cuomo C."/>
            <person name="Shea T."/>
            <person name="Young S.K."/>
            <person name="Zeng Q."/>
            <person name="Koehrsen M."/>
            <person name="Haas B."/>
            <person name="Borodovsky M."/>
            <person name="Guigo R."/>
            <person name="Alvarado L."/>
            <person name="Berlin A."/>
            <person name="Bochicchio J."/>
            <person name="Borenstein D."/>
            <person name="Chapman S."/>
            <person name="Chen Z."/>
            <person name="Freedman E."/>
            <person name="Gellesch M."/>
            <person name="Goldberg J."/>
            <person name="Griggs A."/>
            <person name="Gujja S."/>
            <person name="Heilman E."/>
            <person name="Heiman D."/>
            <person name="Hepburn T."/>
            <person name="Howarth C."/>
            <person name="Jen D."/>
            <person name="Larson L."/>
            <person name="Mehta T."/>
            <person name="Park D."/>
            <person name="Pearson M."/>
            <person name="Roberts A."/>
            <person name="Saif S."/>
            <person name="Shenoy N."/>
            <person name="Sisk P."/>
            <person name="Stolte C."/>
            <person name="Sykes S."/>
            <person name="Thomson T."/>
            <person name="Walk T."/>
            <person name="White J."/>
            <person name="Yandava C."/>
            <person name="Burger G."/>
            <person name="Gray M.W."/>
            <person name="Holland P.W.H."/>
            <person name="King N."/>
            <person name="Lang F.B.F."/>
            <person name="Roger A.J."/>
            <person name="Ruiz-Trillo I."/>
            <person name="Lander E."/>
            <person name="Nusbaum C."/>
        </authorList>
    </citation>
    <scope>NUCLEOTIDE SEQUENCE [LARGE SCALE GENOMIC DNA]</scope>
    <source>
        <strain evidence="9 10">ATCC 50062</strain>
    </source>
</reference>
<dbReference type="RefSeq" id="XP_013758335.1">
    <property type="nucleotide sequence ID" value="XM_013902881.1"/>
</dbReference>
<dbReference type="GO" id="GO:0005634">
    <property type="term" value="C:nucleus"/>
    <property type="evidence" value="ECO:0007669"/>
    <property type="project" value="UniProtKB-SubCell"/>
</dbReference>
<keyword evidence="3" id="KW-0238">DNA-binding</keyword>
<sequence>MDMEFPTESSDLLSMCLFPQSSEATPMATTGGEAPLDPLDFLLDAPADQLKSGGEPMPPRGTLAAAGLSLDLPAVGAANGLDLDSYLMGDGSGLGLGLGLSPAGLGVADSGTSPLTMGLEPMLTSSATPRTLSASASPEPETKPRFQASKSPDPSRVAPQSTPSPDRERHSESSEDEASLSSSPRTSKAGTGKAPQASRKRKRSATKTSPASGPNAPISREELLDLVSKGLPKHLLKDNLTPAEQRELKRQRRLIKNRESAHNSRRRKKDYLNHLETKVASLEGDNAELRRKVHELQNHTHALEAEIAHLRAANPKAAAAYAASPQGLAAPVHSPFSSPGAFASARAAAAAAASAASGAPSGSGMSTNMKAASVCLMVMLFSFGLFFNGQQPLASLA</sequence>
<evidence type="ECO:0000313" key="10">
    <source>
        <dbReference type="Proteomes" id="UP000054408"/>
    </source>
</evidence>
<dbReference type="PANTHER" id="PTHR46004">
    <property type="entry name" value="CYCLIC AMP RESPONSE ELEMENT-BINDING PROTEIN A"/>
    <property type="match status" value="1"/>
</dbReference>
<evidence type="ECO:0000259" key="8">
    <source>
        <dbReference type="PROSITE" id="PS50217"/>
    </source>
</evidence>
<protein>
    <recommendedName>
        <fullName evidence="8">BZIP domain-containing protein</fullName>
    </recommendedName>
</protein>
<dbReference type="SMART" id="SM00338">
    <property type="entry name" value="BRLZ"/>
    <property type="match status" value="1"/>
</dbReference>
<dbReference type="CDD" id="cd14704">
    <property type="entry name" value="bZIP_HY5-like"/>
    <property type="match status" value="1"/>
</dbReference>
<evidence type="ECO:0000256" key="7">
    <source>
        <dbReference type="SAM" id="MobiDB-lite"/>
    </source>
</evidence>
<dbReference type="GO" id="GO:0000981">
    <property type="term" value="F:DNA-binding transcription factor activity, RNA polymerase II-specific"/>
    <property type="evidence" value="ECO:0007669"/>
    <property type="project" value="TreeGrafter"/>
</dbReference>
<evidence type="ECO:0000256" key="1">
    <source>
        <dbReference type="ARBA" id="ARBA00004123"/>
    </source>
</evidence>
<dbReference type="eggNOG" id="KOG0709">
    <property type="taxonomic scope" value="Eukaryota"/>
</dbReference>
<evidence type="ECO:0000256" key="6">
    <source>
        <dbReference type="SAM" id="Coils"/>
    </source>
</evidence>
<keyword evidence="10" id="KW-1185">Reference proteome</keyword>
<dbReference type="GeneID" id="25564197"/>
<keyword evidence="5" id="KW-0539">Nucleus</keyword>
<gene>
    <name evidence="9" type="ORF">AMSG_04663</name>
</gene>
<dbReference type="PANTHER" id="PTHR46004:SF3">
    <property type="entry name" value="CYCLIC AMP RESPONSE ELEMENT-BINDING PROTEIN A"/>
    <property type="match status" value="1"/>
</dbReference>
<evidence type="ECO:0000256" key="3">
    <source>
        <dbReference type="ARBA" id="ARBA00023125"/>
    </source>
</evidence>
<dbReference type="PROSITE" id="PS50217">
    <property type="entry name" value="BZIP"/>
    <property type="match status" value="1"/>
</dbReference>
<dbReference type="AlphaFoldDB" id="A0A0L0DC84"/>
<name>A0A0L0DC84_THETB</name>
<feature type="region of interest" description="Disordered" evidence="7">
    <location>
        <begin position="237"/>
        <end position="270"/>
    </location>
</feature>
<feature type="non-terminal residue" evidence="9">
    <location>
        <position position="397"/>
    </location>
</feature>
<comment type="subcellular location">
    <subcellularLocation>
        <location evidence="1">Nucleus</location>
    </subcellularLocation>
</comment>
<dbReference type="InterPro" id="IPR046347">
    <property type="entry name" value="bZIP_sf"/>
</dbReference>
<feature type="region of interest" description="Disordered" evidence="7">
    <location>
        <begin position="127"/>
        <end position="219"/>
    </location>
</feature>
<evidence type="ECO:0000256" key="2">
    <source>
        <dbReference type="ARBA" id="ARBA00023015"/>
    </source>
</evidence>
<dbReference type="InterPro" id="IPR004827">
    <property type="entry name" value="bZIP"/>
</dbReference>
<keyword evidence="4" id="KW-0804">Transcription</keyword>
<evidence type="ECO:0000256" key="4">
    <source>
        <dbReference type="ARBA" id="ARBA00023163"/>
    </source>
</evidence>
<dbReference type="Proteomes" id="UP000054408">
    <property type="component" value="Unassembled WGS sequence"/>
</dbReference>
<dbReference type="EMBL" id="GL349452">
    <property type="protein sequence ID" value="KNC48918.1"/>
    <property type="molecule type" value="Genomic_DNA"/>
</dbReference>
<feature type="compositionally biased region" description="Polar residues" evidence="7">
    <location>
        <begin position="127"/>
        <end position="136"/>
    </location>
</feature>
<dbReference type="Gene3D" id="1.20.5.170">
    <property type="match status" value="1"/>
</dbReference>
<dbReference type="SUPFAM" id="SSF57959">
    <property type="entry name" value="Leucine zipper domain"/>
    <property type="match status" value="1"/>
</dbReference>
<dbReference type="Pfam" id="PF00170">
    <property type="entry name" value="bZIP_1"/>
    <property type="match status" value="1"/>
</dbReference>
<accession>A0A0L0DC84</accession>
<dbReference type="GO" id="GO:0035497">
    <property type="term" value="F:cAMP response element binding"/>
    <property type="evidence" value="ECO:0007669"/>
    <property type="project" value="TreeGrafter"/>
</dbReference>
<keyword evidence="2" id="KW-0805">Transcription regulation</keyword>
<evidence type="ECO:0000256" key="5">
    <source>
        <dbReference type="ARBA" id="ARBA00023242"/>
    </source>
</evidence>